<evidence type="ECO:0000256" key="6">
    <source>
        <dbReference type="ARBA" id="ARBA00022968"/>
    </source>
</evidence>
<keyword evidence="7 11" id="KW-1133">Transmembrane helix</keyword>
<dbReference type="FunFam" id="3.90.550.50:FF:000001">
    <property type="entry name" value="Hexosyltransferase"/>
    <property type="match status" value="1"/>
</dbReference>
<accession>A0A0L8GHE7</accession>
<dbReference type="GO" id="GO:0006493">
    <property type="term" value="P:protein O-linked glycosylation"/>
    <property type="evidence" value="ECO:0007669"/>
    <property type="project" value="TreeGrafter"/>
</dbReference>
<keyword evidence="4" id="KW-0808">Transferase</keyword>
<evidence type="ECO:0000256" key="5">
    <source>
        <dbReference type="ARBA" id="ARBA00022692"/>
    </source>
</evidence>
<dbReference type="STRING" id="37653.A0A0L8GHE7"/>
<dbReference type="PANTHER" id="PTHR11214:SF314">
    <property type="entry name" value="HEXOSYLTRANSFERASE"/>
    <property type="match status" value="1"/>
</dbReference>
<keyword evidence="9 11" id="KW-0472">Membrane</keyword>
<dbReference type="OrthoDB" id="2139606at2759"/>
<dbReference type="GO" id="GO:0016758">
    <property type="term" value="F:hexosyltransferase activity"/>
    <property type="evidence" value="ECO:0007669"/>
    <property type="project" value="InterPro"/>
</dbReference>
<dbReference type="Pfam" id="PF01762">
    <property type="entry name" value="Galactosyl_T"/>
    <property type="match status" value="1"/>
</dbReference>
<dbReference type="EMBL" id="KQ421813">
    <property type="protein sequence ID" value="KOF76373.1"/>
    <property type="molecule type" value="Genomic_DNA"/>
</dbReference>
<dbReference type="Gene3D" id="3.90.550.50">
    <property type="match status" value="1"/>
</dbReference>
<evidence type="ECO:0000256" key="3">
    <source>
        <dbReference type="ARBA" id="ARBA00022676"/>
    </source>
</evidence>
<dbReference type="PANTHER" id="PTHR11214">
    <property type="entry name" value="BETA-1,3-N-ACETYLGLUCOSAMINYLTRANSFERASE"/>
    <property type="match status" value="1"/>
</dbReference>
<dbReference type="InterPro" id="IPR002659">
    <property type="entry name" value="Glyco_trans_31"/>
</dbReference>
<feature type="transmembrane region" description="Helical" evidence="11">
    <location>
        <begin position="61"/>
        <end position="79"/>
    </location>
</feature>
<keyword evidence="8 11" id="KW-0333">Golgi apparatus</keyword>
<proteinExistence type="inferred from homology"/>
<keyword evidence="5 11" id="KW-0812">Transmembrane</keyword>
<evidence type="ECO:0000256" key="8">
    <source>
        <dbReference type="ARBA" id="ARBA00023034"/>
    </source>
</evidence>
<dbReference type="AlphaFoldDB" id="A0A0L8GHE7"/>
<keyword evidence="10" id="KW-0325">Glycoprotein</keyword>
<evidence type="ECO:0000313" key="12">
    <source>
        <dbReference type="EMBL" id="KOF76373.1"/>
    </source>
</evidence>
<comment type="similarity">
    <text evidence="2 11">Belongs to the glycosyltransferase 31 family.</text>
</comment>
<evidence type="ECO:0000256" key="7">
    <source>
        <dbReference type="ARBA" id="ARBA00022989"/>
    </source>
</evidence>
<evidence type="ECO:0000256" key="9">
    <source>
        <dbReference type="ARBA" id="ARBA00023136"/>
    </source>
</evidence>
<gene>
    <name evidence="12" type="ORF">OCBIM_22033437mg</name>
</gene>
<evidence type="ECO:0000256" key="11">
    <source>
        <dbReference type="RuleBase" id="RU363063"/>
    </source>
</evidence>
<keyword evidence="3 11" id="KW-0328">Glycosyltransferase</keyword>
<name>A0A0L8GHE7_OCTBM</name>
<organism evidence="12">
    <name type="scientific">Octopus bimaculoides</name>
    <name type="common">California two-spotted octopus</name>
    <dbReference type="NCBI Taxonomy" id="37653"/>
    <lineage>
        <taxon>Eukaryota</taxon>
        <taxon>Metazoa</taxon>
        <taxon>Spiralia</taxon>
        <taxon>Lophotrochozoa</taxon>
        <taxon>Mollusca</taxon>
        <taxon>Cephalopoda</taxon>
        <taxon>Coleoidea</taxon>
        <taxon>Octopodiformes</taxon>
        <taxon>Octopoda</taxon>
        <taxon>Incirrata</taxon>
        <taxon>Octopodidae</taxon>
        <taxon>Octopus</taxon>
    </lineage>
</organism>
<comment type="subcellular location">
    <subcellularLocation>
        <location evidence="1 11">Golgi apparatus membrane</location>
        <topology evidence="1 11">Single-pass type II membrane protein</topology>
    </subcellularLocation>
</comment>
<keyword evidence="6 11" id="KW-0735">Signal-anchor</keyword>
<evidence type="ECO:0000256" key="2">
    <source>
        <dbReference type="ARBA" id="ARBA00008661"/>
    </source>
</evidence>
<dbReference type="GO" id="GO:0000139">
    <property type="term" value="C:Golgi membrane"/>
    <property type="evidence" value="ECO:0007669"/>
    <property type="project" value="UniProtKB-SubCell"/>
</dbReference>
<sequence length="419" mass="47711">MDPKFWHKARNCGAGIKSITSAQYTTGTYFIDPERMKGKVDPAAAFELKTILNMKPIYKRISVFVMLFVFSSVAYYFGYTSVLTKYGSGNLHLPDSILKAFTSNWRAFTQSILVEPNATASVATAASSSKIVKAIRTATLTDQSRNSCKNCVPNNIPIIVENRDICKPHENLPIQLDLFIIIFTQFKSKTQRDTIRNTWLHHSRNNTSNVRYAFTFGRLPTDAENTALLKEAGIYKDIIQGDFKEGYRNLTFKTITMLGWVSRHCPHVKHVMKTDDDMWVNIPKLIETLKEKPLHKTVAGCCPLTAGPIRSKDSKWYVSYEEYSKDSYPGFCSGTGYVMDLYTAASIHNVSVYVPFLYLEDVYVSLCIEYLGNGFHLQPTRGFYNSRYQTNDLCEFRKSVLTSHYMSIKAIEDIWNAKC</sequence>
<reference evidence="12" key="1">
    <citation type="submission" date="2015-07" db="EMBL/GenBank/DDBJ databases">
        <title>MeaNS - Measles Nucleotide Surveillance Program.</title>
        <authorList>
            <person name="Tran T."/>
            <person name="Druce J."/>
        </authorList>
    </citation>
    <scope>NUCLEOTIDE SEQUENCE</scope>
    <source>
        <strain evidence="12">UCB-OBI-ISO-001</strain>
        <tissue evidence="12">Gonad</tissue>
    </source>
</reference>
<evidence type="ECO:0000256" key="1">
    <source>
        <dbReference type="ARBA" id="ARBA00004323"/>
    </source>
</evidence>
<protein>
    <recommendedName>
        <fullName evidence="11">Hexosyltransferase</fullName>
        <ecNumber evidence="11">2.4.1.-</ecNumber>
    </recommendedName>
</protein>
<dbReference type="EC" id="2.4.1.-" evidence="11"/>
<evidence type="ECO:0000256" key="10">
    <source>
        <dbReference type="ARBA" id="ARBA00023180"/>
    </source>
</evidence>
<evidence type="ECO:0000256" key="4">
    <source>
        <dbReference type="ARBA" id="ARBA00022679"/>
    </source>
</evidence>